<sequence length="57" mass="6663">MTNRLDDRTHRVRDRVDHRIQHTTQLARIARHNPIPLAIAALVTALVARLVRRRIAH</sequence>
<keyword evidence="1" id="KW-0812">Transmembrane</keyword>
<dbReference type="Proteomes" id="UP000734823">
    <property type="component" value="Unassembled WGS sequence"/>
</dbReference>
<keyword evidence="1" id="KW-1133">Transmembrane helix</keyword>
<keyword evidence="3" id="KW-1185">Reference proteome</keyword>
<dbReference type="EMBL" id="JABVED010000009">
    <property type="protein sequence ID" value="MBC6448845.1"/>
    <property type="molecule type" value="Genomic_DNA"/>
</dbReference>
<comment type="caution">
    <text evidence="2">The sequence shown here is derived from an EMBL/GenBank/DDBJ whole genome shotgun (WGS) entry which is preliminary data.</text>
</comment>
<gene>
    <name evidence="2" type="ORF">GPZ80_16870</name>
</gene>
<evidence type="ECO:0000313" key="3">
    <source>
        <dbReference type="Proteomes" id="UP000734823"/>
    </source>
</evidence>
<protein>
    <recommendedName>
        <fullName evidence="4">DUF3618 domain-containing protein</fullName>
    </recommendedName>
</protein>
<name>A0ABR7L831_9PSEU</name>
<feature type="transmembrane region" description="Helical" evidence="1">
    <location>
        <begin position="34"/>
        <end position="51"/>
    </location>
</feature>
<organism evidence="2 3">
    <name type="scientific">Actinokineospora xionganensis</name>
    <dbReference type="NCBI Taxonomy" id="2684470"/>
    <lineage>
        <taxon>Bacteria</taxon>
        <taxon>Bacillati</taxon>
        <taxon>Actinomycetota</taxon>
        <taxon>Actinomycetes</taxon>
        <taxon>Pseudonocardiales</taxon>
        <taxon>Pseudonocardiaceae</taxon>
        <taxon>Actinokineospora</taxon>
    </lineage>
</organism>
<evidence type="ECO:0000313" key="2">
    <source>
        <dbReference type="EMBL" id="MBC6448845.1"/>
    </source>
</evidence>
<evidence type="ECO:0008006" key="4">
    <source>
        <dbReference type="Google" id="ProtNLM"/>
    </source>
</evidence>
<evidence type="ECO:0000256" key="1">
    <source>
        <dbReference type="SAM" id="Phobius"/>
    </source>
</evidence>
<reference evidence="2 3" key="1">
    <citation type="submission" date="2020-06" db="EMBL/GenBank/DDBJ databases">
        <title>Actinokineospora xiongansis sp. nov., isolated from soil of Baiyangdian.</title>
        <authorList>
            <person name="Zhang X."/>
        </authorList>
    </citation>
    <scope>NUCLEOTIDE SEQUENCE [LARGE SCALE GENOMIC DNA]</scope>
    <source>
        <strain evidence="2 3">HBU206404</strain>
    </source>
</reference>
<dbReference type="RefSeq" id="WP_187221333.1">
    <property type="nucleotide sequence ID" value="NZ_JABVED010000009.1"/>
</dbReference>
<keyword evidence="1" id="KW-0472">Membrane</keyword>
<proteinExistence type="predicted"/>
<accession>A0ABR7L831</accession>